<dbReference type="InterPro" id="IPR002477">
    <property type="entry name" value="Peptidoglycan-bd-like"/>
</dbReference>
<dbReference type="SUPFAM" id="SSF53955">
    <property type="entry name" value="Lysozyme-like"/>
    <property type="match status" value="1"/>
</dbReference>
<dbReference type="PANTHER" id="PTHR34408:SF1">
    <property type="entry name" value="GLYCOSYL HYDROLASE FAMILY 19 DOMAIN-CONTAINING PROTEIN HI_1415"/>
    <property type="match status" value="1"/>
</dbReference>
<proteinExistence type="predicted"/>
<evidence type="ECO:0000256" key="1">
    <source>
        <dbReference type="SAM" id="MobiDB-lite"/>
    </source>
</evidence>
<dbReference type="InterPro" id="IPR000726">
    <property type="entry name" value="Glyco_hydro_19_cat"/>
</dbReference>
<dbReference type="Gene3D" id="1.10.530.10">
    <property type="match status" value="1"/>
</dbReference>
<dbReference type="Pfam" id="PF00182">
    <property type="entry name" value="Glyco_hydro_19"/>
    <property type="match status" value="1"/>
</dbReference>
<dbReference type="RefSeq" id="WP_122101748.1">
    <property type="nucleotide sequence ID" value="NZ_RFLY01000011.1"/>
</dbReference>
<reference evidence="4 5" key="1">
    <citation type="submission" date="2018-10" db="EMBL/GenBank/DDBJ databases">
        <title>Proposal of Lysobacter pythonis sp. nov. isolated from royal pythons (Python regius).</title>
        <authorList>
            <person name="Hans-Juergen B."/>
            <person name="Huptas C."/>
            <person name="Sandra B."/>
            <person name="Igor L."/>
            <person name="Joachim S."/>
            <person name="Siegfried S."/>
            <person name="Mareike W."/>
            <person name="Peter K."/>
        </authorList>
    </citation>
    <scope>NUCLEOTIDE SEQUENCE [LARGE SCALE GENOMIC DNA]</scope>
    <source>
        <strain evidence="4 5">4284/11</strain>
    </source>
</reference>
<gene>
    <name evidence="4" type="ORF">EBB59_08590</name>
</gene>
<dbReference type="GO" id="GO:0004568">
    <property type="term" value="F:chitinase activity"/>
    <property type="evidence" value="ECO:0007669"/>
    <property type="project" value="InterPro"/>
</dbReference>
<dbReference type="EMBL" id="RFLY01000011">
    <property type="protein sequence ID" value="RMH90996.1"/>
    <property type="molecule type" value="Genomic_DNA"/>
</dbReference>
<dbReference type="SUPFAM" id="SSF47090">
    <property type="entry name" value="PGBD-like"/>
    <property type="match status" value="1"/>
</dbReference>
<evidence type="ECO:0000259" key="2">
    <source>
        <dbReference type="Pfam" id="PF00182"/>
    </source>
</evidence>
<dbReference type="InterPro" id="IPR036366">
    <property type="entry name" value="PGBDSf"/>
</dbReference>
<dbReference type="OrthoDB" id="1491023at2"/>
<evidence type="ECO:0000313" key="5">
    <source>
        <dbReference type="Proteomes" id="UP000275012"/>
    </source>
</evidence>
<evidence type="ECO:0000259" key="3">
    <source>
        <dbReference type="Pfam" id="PF01471"/>
    </source>
</evidence>
<keyword evidence="5" id="KW-1185">Reference proteome</keyword>
<feature type="domain" description="Peptidoglycan binding-like" evidence="3">
    <location>
        <begin position="226"/>
        <end position="283"/>
    </location>
</feature>
<dbReference type="InterPro" id="IPR052354">
    <property type="entry name" value="Cell_Wall_Dynamics_Protein"/>
</dbReference>
<evidence type="ECO:0000313" key="4">
    <source>
        <dbReference type="EMBL" id="RMH90996.1"/>
    </source>
</evidence>
<protein>
    <recommendedName>
        <fullName evidence="6">Lytic enzyme</fullName>
    </recommendedName>
</protein>
<comment type="caution">
    <text evidence="4">The sequence shown here is derived from an EMBL/GenBank/DDBJ whole genome shotgun (WGS) entry which is preliminary data.</text>
</comment>
<feature type="compositionally biased region" description="Low complexity" evidence="1">
    <location>
        <begin position="381"/>
        <end position="399"/>
    </location>
</feature>
<organism evidence="4 5">
    <name type="scientific">Solilutibacter pythonis</name>
    <dbReference type="NCBI Taxonomy" id="2483112"/>
    <lineage>
        <taxon>Bacteria</taxon>
        <taxon>Pseudomonadati</taxon>
        <taxon>Pseudomonadota</taxon>
        <taxon>Gammaproteobacteria</taxon>
        <taxon>Lysobacterales</taxon>
        <taxon>Lysobacteraceae</taxon>
        <taxon>Solilutibacter</taxon>
    </lineage>
</organism>
<evidence type="ECO:0008006" key="6">
    <source>
        <dbReference type="Google" id="ProtNLM"/>
    </source>
</evidence>
<dbReference type="Proteomes" id="UP000275012">
    <property type="component" value="Unassembled WGS sequence"/>
</dbReference>
<dbReference type="PANTHER" id="PTHR34408">
    <property type="entry name" value="FAMILY PROTEIN, PUTATIVE-RELATED"/>
    <property type="match status" value="1"/>
</dbReference>
<feature type="domain" description="Glycoside hydrolase family 19 catalytic" evidence="2">
    <location>
        <begin position="99"/>
        <end position="160"/>
    </location>
</feature>
<dbReference type="Gene3D" id="1.10.101.10">
    <property type="entry name" value="PGBD-like superfamily/PGBD"/>
    <property type="match status" value="1"/>
</dbReference>
<dbReference type="InterPro" id="IPR023346">
    <property type="entry name" value="Lysozyme-like_dom_sf"/>
</dbReference>
<accession>A0A3M2HMR0</accession>
<dbReference type="GO" id="GO:0006032">
    <property type="term" value="P:chitin catabolic process"/>
    <property type="evidence" value="ECO:0007669"/>
    <property type="project" value="InterPro"/>
</dbReference>
<dbReference type="AlphaFoldDB" id="A0A3M2HMR0"/>
<feature type="region of interest" description="Disordered" evidence="1">
    <location>
        <begin position="368"/>
        <end position="399"/>
    </location>
</feature>
<name>A0A3M2HMR0_9GAMM</name>
<dbReference type="Pfam" id="PF01471">
    <property type="entry name" value="PG_binding_1"/>
    <property type="match status" value="1"/>
</dbReference>
<dbReference type="GO" id="GO:0016998">
    <property type="term" value="P:cell wall macromolecule catabolic process"/>
    <property type="evidence" value="ECO:0007669"/>
    <property type="project" value="InterPro"/>
</dbReference>
<dbReference type="InterPro" id="IPR036365">
    <property type="entry name" value="PGBD-like_sf"/>
</dbReference>
<sequence>MSKDREQGLLATAVANGITSPRELANFMAQVGHESSGLNRLEESFRYTRSVDQIPVKSAFREGRSALESARLEAMNGKPEKLAELMYGGRMGNDEPGDGYLYRGRGYIQLTGKDNYRKAGEALGIDFVGSPDLAAQPENAEKIAVWYWKTRVPEASREDVRVATRAINGGLNGLADREQRFGRWEKAITAERIEQIKEGRLGQSIEMSPAASKSTRQSAEPTAMDARAVQASLATLGYLGKDGKPLAQDGIQGQNTEHAVRIFQQSHGLSVDGTVGPQTLKALEHAKAHPFVTEVNHPNHMLYRAIAERLPPGTDPRVTANVTLQAMENGVDHPSKLREVLVNGNDVWVLSTSPDPAQRARVDLQAPTPDMQSMSDHMAKQSAEQQLEQQRAQQMNVPR</sequence>